<dbReference type="OrthoDB" id="413361at2759"/>
<keyword evidence="13" id="KW-0548">Nucleotidyltransferase</keyword>
<keyword evidence="3" id="KW-0645">Protease</keyword>
<dbReference type="GO" id="GO:0003964">
    <property type="term" value="F:RNA-directed DNA polymerase activity"/>
    <property type="evidence" value="ECO:0007669"/>
    <property type="project" value="UniProtKB-KW"/>
</dbReference>
<keyword evidence="11" id="KW-0229">DNA integration</keyword>
<proteinExistence type="predicted"/>
<reference evidence="18" key="1">
    <citation type="submission" date="2021-11" db="EMBL/GenBank/DDBJ databases">
        <authorList>
            <person name="Schell T."/>
        </authorList>
    </citation>
    <scope>NUCLEOTIDE SEQUENCE</scope>
    <source>
        <strain evidence="18">M5</strain>
    </source>
</reference>
<comment type="function">
    <text evidence="1">The aspartyl protease (PR) mediates the proteolytic cleavages of the Gag and Gag-Pol polyproteins after assembly of the VLP.</text>
</comment>
<feature type="compositionally biased region" description="Polar residues" evidence="16">
    <location>
        <begin position="13"/>
        <end position="28"/>
    </location>
</feature>
<evidence type="ECO:0000256" key="3">
    <source>
        <dbReference type="ARBA" id="ARBA00022670"/>
    </source>
</evidence>
<evidence type="ECO:0000256" key="11">
    <source>
        <dbReference type="ARBA" id="ARBA00022908"/>
    </source>
</evidence>
<evidence type="ECO:0000256" key="12">
    <source>
        <dbReference type="ARBA" id="ARBA00022918"/>
    </source>
</evidence>
<evidence type="ECO:0000256" key="1">
    <source>
        <dbReference type="ARBA" id="ARBA00002180"/>
    </source>
</evidence>
<keyword evidence="7" id="KW-0255">Endonuclease</keyword>
<evidence type="ECO:0000313" key="19">
    <source>
        <dbReference type="Proteomes" id="UP000789390"/>
    </source>
</evidence>
<evidence type="ECO:0000256" key="15">
    <source>
        <dbReference type="ARBA" id="ARBA00023172"/>
    </source>
</evidence>
<evidence type="ECO:0000256" key="10">
    <source>
        <dbReference type="ARBA" id="ARBA00022842"/>
    </source>
</evidence>
<dbReference type="GO" id="GO:0015074">
    <property type="term" value="P:DNA integration"/>
    <property type="evidence" value="ECO:0007669"/>
    <property type="project" value="UniProtKB-KW"/>
</dbReference>
<dbReference type="Pfam" id="PF13976">
    <property type="entry name" value="gag_pre-integrs"/>
    <property type="match status" value="1"/>
</dbReference>
<evidence type="ECO:0000256" key="14">
    <source>
        <dbReference type="ARBA" id="ARBA00023113"/>
    </source>
</evidence>
<dbReference type="GO" id="GO:0003887">
    <property type="term" value="F:DNA-directed DNA polymerase activity"/>
    <property type="evidence" value="ECO:0007669"/>
    <property type="project" value="UniProtKB-KW"/>
</dbReference>
<keyword evidence="8" id="KW-0378">Hydrolase</keyword>
<feature type="region of interest" description="Disordered" evidence="16">
    <location>
        <begin position="1"/>
        <end position="28"/>
    </location>
</feature>
<dbReference type="PANTHER" id="PTHR42648:SF11">
    <property type="entry name" value="TRANSPOSON TY4-P GAG-POL POLYPROTEIN"/>
    <property type="match status" value="1"/>
</dbReference>
<dbReference type="GO" id="GO:0004519">
    <property type="term" value="F:endonuclease activity"/>
    <property type="evidence" value="ECO:0007669"/>
    <property type="project" value="UniProtKB-KW"/>
</dbReference>
<dbReference type="InterPro" id="IPR025724">
    <property type="entry name" value="GAG-pre-integrase_dom"/>
</dbReference>
<keyword evidence="2" id="KW-1188">Viral release from host cell</keyword>
<comment type="caution">
    <text evidence="18">The sequence shown here is derived from an EMBL/GenBank/DDBJ whole genome shotgun (WGS) entry which is preliminary data.</text>
</comment>
<dbReference type="GO" id="GO:0003676">
    <property type="term" value="F:nucleic acid binding"/>
    <property type="evidence" value="ECO:0007669"/>
    <property type="project" value="InterPro"/>
</dbReference>
<feature type="domain" description="Integrase catalytic" evidence="17">
    <location>
        <begin position="259"/>
        <end position="354"/>
    </location>
</feature>
<dbReference type="GO" id="GO:0008233">
    <property type="term" value="F:peptidase activity"/>
    <property type="evidence" value="ECO:0007669"/>
    <property type="project" value="UniProtKB-KW"/>
</dbReference>
<accession>A0A8J2WTG6</accession>
<dbReference type="GO" id="GO:0006508">
    <property type="term" value="P:proteolysis"/>
    <property type="evidence" value="ECO:0007669"/>
    <property type="project" value="UniProtKB-KW"/>
</dbReference>
<keyword evidence="19" id="KW-1185">Reference proteome</keyword>
<dbReference type="GO" id="GO:0005524">
    <property type="term" value="F:ATP binding"/>
    <property type="evidence" value="ECO:0007669"/>
    <property type="project" value="UniProtKB-KW"/>
</dbReference>
<evidence type="ECO:0000256" key="13">
    <source>
        <dbReference type="ARBA" id="ARBA00022932"/>
    </source>
</evidence>
<keyword evidence="4" id="KW-0540">Nuclease</keyword>
<evidence type="ECO:0000256" key="4">
    <source>
        <dbReference type="ARBA" id="ARBA00022722"/>
    </source>
</evidence>
<dbReference type="AlphaFoldDB" id="A0A8J2WTG6"/>
<keyword evidence="13" id="KW-0239">DNA-directed DNA polymerase</keyword>
<dbReference type="InterPro" id="IPR036397">
    <property type="entry name" value="RNaseH_sf"/>
</dbReference>
<dbReference type="InterPro" id="IPR039537">
    <property type="entry name" value="Retrotran_Ty1/copia-like"/>
</dbReference>
<keyword evidence="10" id="KW-0460">Magnesium</keyword>
<name>A0A8J2WTG6_9CRUS</name>
<dbReference type="Pfam" id="PF22936">
    <property type="entry name" value="Pol_BBD"/>
    <property type="match status" value="1"/>
</dbReference>
<evidence type="ECO:0000256" key="9">
    <source>
        <dbReference type="ARBA" id="ARBA00022840"/>
    </source>
</evidence>
<evidence type="ECO:0000256" key="2">
    <source>
        <dbReference type="ARBA" id="ARBA00022612"/>
    </source>
</evidence>
<dbReference type="Proteomes" id="UP000789390">
    <property type="component" value="Unassembled WGS sequence"/>
</dbReference>
<gene>
    <name evidence="18" type="ORF">DGAL_LOCUS14441</name>
</gene>
<evidence type="ECO:0000256" key="8">
    <source>
        <dbReference type="ARBA" id="ARBA00022801"/>
    </source>
</evidence>
<sequence>MQSARRRAKHASTAATLAFSSEQSNPTSSNTFAYPAFTDVSLLSLSSNWSADSGATNHMTDIRDYFTKFEPVTQVWTVKGVGIDHKQLQVKGRGDIEIRSTKSLNMPTGILRDVLYVPGLGANLLSIGAAILESQPSSINRMFISARSTSKIEQGNLSLSSMSVWHRRFGHAHVNVIHKMAKEGSVTGLKLSNTDLDVFPCKGCALGKSHRQPFPIGRHRAVRVGELIHSDVCGPMSTLRTKFFDVARMNTETGQRISTLRSDNGGEYVSNDFKAYLEEKGIRHETCAPHTPEQDGVSERSNRTIMESSISSLLDLDLPLDLWAEATSCSVYVQNRIHGRTTSTTPYQACFSHHRKPDVSHFHIFGISAYVHVPKTLRRKLDAKSTLLRFVGYSETQKAWRFFDRTTHRITISRDAIFCERFPLDKNGAPALPLSIDHPHPLISSISRPPIASDITNHLPLSPRQSLPCSSVFQLPGAIPSSLDHLSSSSGLQVPCSPIIQQSFFPNKVVDNQLSSSSSPASLDDSLEEDFYGFEPVARRSNRIRTPKHIVSLLAVPTVSSDSAISDIDTIDPCNSFSYQDAVSGSDSASWFTAMQTDMSCLETNHTWTLTSLPPDHVAIKVRWVYNRVYRKKWSFFYSFGIRDLG</sequence>
<evidence type="ECO:0000256" key="7">
    <source>
        <dbReference type="ARBA" id="ARBA00022759"/>
    </source>
</evidence>
<evidence type="ECO:0000256" key="5">
    <source>
        <dbReference type="ARBA" id="ARBA00022723"/>
    </source>
</evidence>
<dbReference type="GO" id="GO:0006310">
    <property type="term" value="P:DNA recombination"/>
    <property type="evidence" value="ECO:0007669"/>
    <property type="project" value="UniProtKB-KW"/>
</dbReference>
<keyword evidence="9" id="KW-0067">ATP-binding</keyword>
<dbReference type="InterPro" id="IPR012337">
    <property type="entry name" value="RNaseH-like_sf"/>
</dbReference>
<dbReference type="PANTHER" id="PTHR42648">
    <property type="entry name" value="TRANSPOSASE, PUTATIVE-RELATED"/>
    <property type="match status" value="1"/>
</dbReference>
<keyword evidence="5" id="KW-0479">Metal-binding</keyword>
<evidence type="ECO:0000256" key="16">
    <source>
        <dbReference type="SAM" id="MobiDB-lite"/>
    </source>
</evidence>
<evidence type="ECO:0000259" key="17">
    <source>
        <dbReference type="PROSITE" id="PS50994"/>
    </source>
</evidence>
<dbReference type="InterPro" id="IPR001584">
    <property type="entry name" value="Integrase_cat-core"/>
</dbReference>
<evidence type="ECO:0000256" key="6">
    <source>
        <dbReference type="ARBA" id="ARBA00022741"/>
    </source>
</evidence>
<keyword evidence="15" id="KW-0233">DNA recombination</keyword>
<keyword evidence="13" id="KW-0808">Transferase</keyword>
<dbReference type="GO" id="GO:0046872">
    <property type="term" value="F:metal ion binding"/>
    <property type="evidence" value="ECO:0007669"/>
    <property type="project" value="UniProtKB-KW"/>
</dbReference>
<dbReference type="PROSITE" id="PS50994">
    <property type="entry name" value="INTEGRASE"/>
    <property type="match status" value="1"/>
</dbReference>
<keyword evidence="6" id="KW-0547">Nucleotide-binding</keyword>
<feature type="compositionally biased region" description="Basic residues" evidence="16">
    <location>
        <begin position="1"/>
        <end position="10"/>
    </location>
</feature>
<protein>
    <recommendedName>
        <fullName evidence="17">Integrase catalytic domain-containing protein</fullName>
    </recommendedName>
</protein>
<dbReference type="SUPFAM" id="SSF53098">
    <property type="entry name" value="Ribonuclease H-like"/>
    <property type="match status" value="1"/>
</dbReference>
<keyword evidence="12" id="KW-0695">RNA-directed DNA polymerase</keyword>
<dbReference type="Gene3D" id="3.30.420.10">
    <property type="entry name" value="Ribonuclease H-like superfamily/Ribonuclease H"/>
    <property type="match status" value="1"/>
</dbReference>
<keyword evidence="14" id="KW-0917">Virion maturation</keyword>
<dbReference type="InterPro" id="IPR054722">
    <property type="entry name" value="PolX-like_BBD"/>
</dbReference>
<dbReference type="InterPro" id="IPR057670">
    <property type="entry name" value="SH3_retrovirus"/>
</dbReference>
<dbReference type="Pfam" id="PF25597">
    <property type="entry name" value="SH3_retrovirus"/>
    <property type="match status" value="1"/>
</dbReference>
<organism evidence="18 19">
    <name type="scientific">Daphnia galeata</name>
    <dbReference type="NCBI Taxonomy" id="27404"/>
    <lineage>
        <taxon>Eukaryota</taxon>
        <taxon>Metazoa</taxon>
        <taxon>Ecdysozoa</taxon>
        <taxon>Arthropoda</taxon>
        <taxon>Crustacea</taxon>
        <taxon>Branchiopoda</taxon>
        <taxon>Diplostraca</taxon>
        <taxon>Cladocera</taxon>
        <taxon>Anomopoda</taxon>
        <taxon>Daphniidae</taxon>
        <taxon>Daphnia</taxon>
    </lineage>
</organism>
<dbReference type="EMBL" id="CAKKLH010000307">
    <property type="protein sequence ID" value="CAH0110837.1"/>
    <property type="molecule type" value="Genomic_DNA"/>
</dbReference>
<evidence type="ECO:0000313" key="18">
    <source>
        <dbReference type="EMBL" id="CAH0110837.1"/>
    </source>
</evidence>